<protein>
    <submittedName>
        <fullName evidence="3">Uncharacterized protein</fullName>
    </submittedName>
</protein>
<feature type="region of interest" description="Disordered" evidence="1">
    <location>
        <begin position="27"/>
        <end position="153"/>
    </location>
</feature>
<feature type="compositionally biased region" description="Low complexity" evidence="1">
    <location>
        <begin position="75"/>
        <end position="85"/>
    </location>
</feature>
<sequence length="153" mass="15826">MDKQVTKRPRVLTLCMLAATVSTLALAGCGNDDEPVPPAEQPETMEQDATSSIEQATDEGKATASDPVMDDDPAASDSSAMGDPGLSDDATASQEPMPGEESMSGEESMPSEGAMPDEEASNPVDPEENPGFGEGTDPMPGADENDDEMNSSQ</sequence>
<feature type="chain" id="PRO_5042998376" evidence="2">
    <location>
        <begin position="28"/>
        <end position="153"/>
    </location>
</feature>
<evidence type="ECO:0000256" key="1">
    <source>
        <dbReference type="SAM" id="MobiDB-lite"/>
    </source>
</evidence>
<gene>
    <name evidence="3" type="ORF">JDS37_14260</name>
</gene>
<evidence type="ECO:0000256" key="2">
    <source>
        <dbReference type="SAM" id="SignalP"/>
    </source>
</evidence>
<feature type="compositionally biased region" description="Acidic residues" evidence="1">
    <location>
        <begin position="143"/>
        <end position="153"/>
    </location>
</feature>
<reference evidence="3" key="1">
    <citation type="submission" date="2020-12" db="EMBL/GenBank/DDBJ databases">
        <title>Genome reconstruction of Halomonas venusta strain DSM 4743.</title>
        <authorList>
            <person name="Aguirre-Garrido J.F."/>
            <person name="Hernandez-Soto L.M."/>
            <person name="Martinez-Abarca F."/>
        </authorList>
    </citation>
    <scope>NUCLEOTIDE SEQUENCE</scope>
    <source>
        <strain evidence="3">4743</strain>
    </source>
</reference>
<proteinExistence type="predicted"/>
<name>A0AAQ0CGV2_9GAMM</name>
<accession>A0AAQ0CGV2</accession>
<evidence type="ECO:0000313" key="4">
    <source>
        <dbReference type="Proteomes" id="UP000663479"/>
    </source>
</evidence>
<keyword evidence="2" id="KW-0732">Signal</keyword>
<feature type="signal peptide" evidence="2">
    <location>
        <begin position="1"/>
        <end position="27"/>
    </location>
</feature>
<feature type="compositionally biased region" description="Acidic residues" evidence="1">
    <location>
        <begin position="115"/>
        <end position="128"/>
    </location>
</feature>
<dbReference type="PROSITE" id="PS51257">
    <property type="entry name" value="PROKAR_LIPOPROTEIN"/>
    <property type="match status" value="1"/>
</dbReference>
<organism evidence="3 4">
    <name type="scientific">Vreelandella venusta</name>
    <dbReference type="NCBI Taxonomy" id="44935"/>
    <lineage>
        <taxon>Bacteria</taxon>
        <taxon>Pseudomonadati</taxon>
        <taxon>Pseudomonadota</taxon>
        <taxon>Gammaproteobacteria</taxon>
        <taxon>Oceanospirillales</taxon>
        <taxon>Halomonadaceae</taxon>
        <taxon>Vreelandella</taxon>
    </lineage>
</organism>
<dbReference type="RefSeq" id="WP_146941871.1">
    <property type="nucleotide sequence ID" value="NZ_BJUL01000001.1"/>
</dbReference>
<dbReference type="AlphaFoldDB" id="A0AAQ0CGV2"/>
<feature type="compositionally biased region" description="Low complexity" evidence="1">
    <location>
        <begin position="95"/>
        <end position="113"/>
    </location>
</feature>
<dbReference type="EMBL" id="CP066539">
    <property type="protein sequence ID" value="QRL02452.1"/>
    <property type="molecule type" value="Genomic_DNA"/>
</dbReference>
<dbReference type="Proteomes" id="UP000663479">
    <property type="component" value="Chromosome"/>
</dbReference>
<evidence type="ECO:0000313" key="3">
    <source>
        <dbReference type="EMBL" id="QRL02452.1"/>
    </source>
</evidence>